<dbReference type="AlphaFoldDB" id="A0A934S7Y8"/>
<evidence type="ECO:0000313" key="2">
    <source>
        <dbReference type="Proteomes" id="UP000603141"/>
    </source>
</evidence>
<proteinExistence type="predicted"/>
<sequence length="144" mass="16155">MFNLLRSFILCVVFWVFSCLSLQATSFELEDIIIISGGDVGKTSDPSVNVIITDLLRPEIAFDEQIVCVKIVCDSLKVVDKAVLFLLDGENRLIVDVPVKSTMDGDKLVYSFNVKKPFLENSVVHLSFKGKDDKRIVLKMKTKP</sequence>
<keyword evidence="2" id="KW-1185">Reference proteome</keyword>
<comment type="caution">
    <text evidence="1">The sequence shown here is derived from an EMBL/GenBank/DDBJ whole genome shotgun (WGS) entry which is preliminary data.</text>
</comment>
<organism evidence="1 2">
    <name type="scientific">Luteolibacter pohnpeiensis</name>
    <dbReference type="NCBI Taxonomy" id="454153"/>
    <lineage>
        <taxon>Bacteria</taxon>
        <taxon>Pseudomonadati</taxon>
        <taxon>Verrucomicrobiota</taxon>
        <taxon>Verrucomicrobiia</taxon>
        <taxon>Verrucomicrobiales</taxon>
        <taxon>Verrucomicrobiaceae</taxon>
        <taxon>Luteolibacter</taxon>
    </lineage>
</organism>
<protein>
    <submittedName>
        <fullName evidence="1">Uncharacterized protein</fullName>
    </submittedName>
</protein>
<gene>
    <name evidence="1" type="ORF">JIN85_15625</name>
</gene>
<dbReference type="EMBL" id="JAENIJ010000029">
    <property type="protein sequence ID" value="MBK1883847.1"/>
    <property type="molecule type" value="Genomic_DNA"/>
</dbReference>
<dbReference type="PROSITE" id="PS51257">
    <property type="entry name" value="PROKAR_LIPOPROTEIN"/>
    <property type="match status" value="1"/>
</dbReference>
<reference evidence="1" key="1">
    <citation type="submission" date="2021-01" db="EMBL/GenBank/DDBJ databases">
        <title>Modified the classification status of verrucomicrobia.</title>
        <authorList>
            <person name="Feng X."/>
        </authorList>
    </citation>
    <scope>NUCLEOTIDE SEQUENCE</scope>
    <source>
        <strain evidence="1">KCTC 22041</strain>
    </source>
</reference>
<accession>A0A934S7Y8</accession>
<dbReference type="RefSeq" id="WP_200272418.1">
    <property type="nucleotide sequence ID" value="NZ_JAENIJ010000029.1"/>
</dbReference>
<dbReference type="Proteomes" id="UP000603141">
    <property type="component" value="Unassembled WGS sequence"/>
</dbReference>
<name>A0A934S7Y8_9BACT</name>
<evidence type="ECO:0000313" key="1">
    <source>
        <dbReference type="EMBL" id="MBK1883847.1"/>
    </source>
</evidence>